<protein>
    <submittedName>
        <fullName evidence="1">Type 4a pilus biogenesis protein PilO</fullName>
    </submittedName>
</protein>
<accession>A0ABV3X769</accession>
<keyword evidence="2" id="KW-1185">Reference proteome</keyword>
<dbReference type="Proteomes" id="UP001559623">
    <property type="component" value="Unassembled WGS sequence"/>
</dbReference>
<dbReference type="RefSeq" id="WP_368847755.1">
    <property type="nucleotide sequence ID" value="NZ_CP194411.1"/>
</dbReference>
<reference evidence="1 2" key="1">
    <citation type="submission" date="2023-04" db="EMBL/GenBank/DDBJ databases">
        <title>Genome Sequence of Selenomonas sputigena ATCC 33150.</title>
        <authorList>
            <person name="Miller D.P."/>
            <person name="Anvari S."/>
            <person name="Polson S.W."/>
            <person name="Macdonald M."/>
            <person name="Mcdowell J.V."/>
        </authorList>
    </citation>
    <scope>NUCLEOTIDE SEQUENCE [LARGE SCALE GENOMIC DNA]</scope>
    <source>
        <strain evidence="1 2">ATCC 33150</strain>
    </source>
</reference>
<gene>
    <name evidence="1" type="primary">pilO</name>
    <name evidence="1" type="ORF">QCO44_10415</name>
</gene>
<evidence type="ECO:0000313" key="2">
    <source>
        <dbReference type="Proteomes" id="UP001559623"/>
    </source>
</evidence>
<dbReference type="InterPro" id="IPR007445">
    <property type="entry name" value="PilO"/>
</dbReference>
<evidence type="ECO:0000313" key="1">
    <source>
        <dbReference type="EMBL" id="MEX5286037.1"/>
    </source>
</evidence>
<proteinExistence type="predicted"/>
<dbReference type="InterPro" id="IPR014717">
    <property type="entry name" value="Transl_elong_EF1B/ribsomal_bS6"/>
</dbReference>
<sequence>MHLVKTMALALLTVLLGAAFFRWGYLPQEEEIARIEAQVAQDKEELIRIQNFMNANMGVSDRTKEMKSRLTTAKRRLPEEMDQGGFIALLEREAQHERIVLSAVAPGKAAAEGEALRLPIDVEMEGDYFRLLAFLQALEASERFIRVESTEIRSDEGKLHIKLCLSIFSGKA</sequence>
<dbReference type="Pfam" id="PF04350">
    <property type="entry name" value="PilO"/>
    <property type="match status" value="1"/>
</dbReference>
<comment type="caution">
    <text evidence="1">The sequence shown here is derived from an EMBL/GenBank/DDBJ whole genome shotgun (WGS) entry which is preliminary data.</text>
</comment>
<dbReference type="EMBL" id="JARVLH010000007">
    <property type="protein sequence ID" value="MEX5286037.1"/>
    <property type="molecule type" value="Genomic_DNA"/>
</dbReference>
<dbReference type="Gene3D" id="3.30.70.60">
    <property type="match status" value="1"/>
</dbReference>
<name>A0ABV3X769_9FIRM</name>
<organism evidence="1 2">
    <name type="scientific">Selenomonas sputigena</name>
    <dbReference type="NCBI Taxonomy" id="69823"/>
    <lineage>
        <taxon>Bacteria</taxon>
        <taxon>Bacillati</taxon>
        <taxon>Bacillota</taxon>
        <taxon>Negativicutes</taxon>
        <taxon>Selenomonadales</taxon>
        <taxon>Selenomonadaceae</taxon>
        <taxon>Selenomonas</taxon>
    </lineage>
</organism>